<evidence type="ECO:0000313" key="3">
    <source>
        <dbReference type="EMBL" id="GET38463.1"/>
    </source>
</evidence>
<dbReference type="GO" id="GO:0004197">
    <property type="term" value="F:cysteine-type endopeptidase activity"/>
    <property type="evidence" value="ECO:0007669"/>
    <property type="project" value="InterPro"/>
</dbReference>
<dbReference type="PANTHER" id="PTHR48104">
    <property type="entry name" value="METACASPASE-4"/>
    <property type="match status" value="1"/>
</dbReference>
<accession>A0AAV3X8G8</accession>
<organism evidence="3 4">
    <name type="scientific">Microseira wollei NIES-4236</name>
    <dbReference type="NCBI Taxonomy" id="2530354"/>
    <lineage>
        <taxon>Bacteria</taxon>
        <taxon>Bacillati</taxon>
        <taxon>Cyanobacteriota</taxon>
        <taxon>Cyanophyceae</taxon>
        <taxon>Oscillatoriophycideae</taxon>
        <taxon>Aerosakkonematales</taxon>
        <taxon>Aerosakkonemataceae</taxon>
        <taxon>Microseira</taxon>
    </lineage>
</organism>
<dbReference type="RefSeq" id="WP_226582043.1">
    <property type="nucleotide sequence ID" value="NZ_BLAY01000045.1"/>
</dbReference>
<dbReference type="InterPro" id="IPR025493">
    <property type="entry name" value="DUF4384"/>
</dbReference>
<comment type="caution">
    <text evidence="3">The sequence shown here is derived from an EMBL/GenBank/DDBJ whole genome shotgun (WGS) entry which is preliminary data.</text>
</comment>
<feature type="domain" description="DUF4384" evidence="2">
    <location>
        <begin position="623"/>
        <end position="703"/>
    </location>
</feature>
<dbReference type="AlphaFoldDB" id="A0AAV3X8G8"/>
<keyword evidence="4" id="KW-1185">Reference proteome</keyword>
<dbReference type="InterPro" id="IPR011189">
    <property type="entry name" value="UCP_caspase_lke"/>
</dbReference>
<dbReference type="Pfam" id="PF00656">
    <property type="entry name" value="Peptidase_C14"/>
    <property type="match status" value="1"/>
</dbReference>
<sequence length="779" mass="84582">MKRRAFLQRAGIALAAMGISEAGLLRFTRYSQALAQTSSRKLALLVGINQYPQLPALAGCVTDVELQRELLIYRFGFQAPDVLVLTDGQATRQNIETAFIEHLVKQAKPGDGVIFHFSGYGSQLVVTGETPIPQTPIPQTPIPQTPIPQTDTPIPQTDTPIPPTDTTQLPITNNPLPKIQNCLIGVDGLLSTKDTSGVNVLAQETLWLLLRSLQTDRIATILDTSFTDPSLKGFIPPLLGNLRMRSRPTLPGNQLDAKELAFQAELASQVKTNRIQKLLGTDKPGQLLAASDSNHVATEVQWNGFSAGLFTYALTQHLWQVTEATTVQISISRVSSSVKQVAGDQQQPSLTCPRGEQQTQTYHLLPDLNPGAEGAVIGVEDSGKTALLWLAGLPATILEFYGINSLLTVVSPPNSDTEKTLPTTLLQMRSREGLKAKARILSTDGDKLQPGQLVQESIRVLPRNIGLTVALDASLERIERVDATSAFANLSQVSSVIAGEQPADCLFGRVENTAVSSIPIPQYGLFNLGKQLIPNTRGEPGEAIKTAVYRLTLKLRTQLAAKLLRLSGNEASSRLAVKATLQRVDQGEQMLMHKVTRLASRTNTSNAVLSMGNNDTSILKIPRGSQIQYRLENESLHPVYVMLVGMDGGGSAIALYPQKKESFDLVILPGESITIPQISNPFKWIVSEPSGLAETHLIFSRAPFIQTLAAWDSMNHPRGDQRRIARLFNPLEVARAVLQDLHQASAVTTETLGISSDSWAIDVNAWATLSFVYEVVGNG</sequence>
<evidence type="ECO:0000259" key="1">
    <source>
        <dbReference type="Pfam" id="PF00656"/>
    </source>
</evidence>
<dbReference type="PANTHER" id="PTHR48104:SF30">
    <property type="entry name" value="METACASPASE-1"/>
    <property type="match status" value="1"/>
</dbReference>
<reference evidence="3" key="1">
    <citation type="submission" date="2019-10" db="EMBL/GenBank/DDBJ databases">
        <title>Draft genome sequece of Microseira wollei NIES-4236.</title>
        <authorList>
            <person name="Yamaguchi H."/>
            <person name="Suzuki S."/>
            <person name="Kawachi M."/>
        </authorList>
    </citation>
    <scope>NUCLEOTIDE SEQUENCE</scope>
    <source>
        <strain evidence="3">NIES-4236</strain>
    </source>
</reference>
<protein>
    <submittedName>
        <fullName evidence="3">Peptidase C14, caspase catalytic subunit p20</fullName>
    </submittedName>
</protein>
<feature type="domain" description="Peptidase C14 caspase" evidence="1">
    <location>
        <begin position="40"/>
        <end position="126"/>
    </location>
</feature>
<name>A0AAV3X8G8_9CYAN</name>
<proteinExistence type="predicted"/>
<dbReference type="GO" id="GO:0006508">
    <property type="term" value="P:proteolysis"/>
    <property type="evidence" value="ECO:0007669"/>
    <property type="project" value="InterPro"/>
</dbReference>
<dbReference type="InterPro" id="IPR029030">
    <property type="entry name" value="Caspase-like_dom_sf"/>
</dbReference>
<dbReference type="Proteomes" id="UP001050975">
    <property type="component" value="Unassembled WGS sequence"/>
</dbReference>
<dbReference type="PIRSF" id="PIRSF007398">
    <property type="entry name" value="Sll0148_caspase"/>
    <property type="match status" value="1"/>
</dbReference>
<dbReference type="SUPFAM" id="SSF52129">
    <property type="entry name" value="Caspase-like"/>
    <property type="match status" value="1"/>
</dbReference>
<evidence type="ECO:0000313" key="4">
    <source>
        <dbReference type="Proteomes" id="UP001050975"/>
    </source>
</evidence>
<gene>
    <name evidence="3" type="ORF">MiSe_32210</name>
</gene>
<evidence type="ECO:0000259" key="2">
    <source>
        <dbReference type="Pfam" id="PF14326"/>
    </source>
</evidence>
<dbReference type="Gene3D" id="3.40.50.1460">
    <property type="match status" value="1"/>
</dbReference>
<dbReference type="GO" id="GO:0005737">
    <property type="term" value="C:cytoplasm"/>
    <property type="evidence" value="ECO:0007669"/>
    <property type="project" value="TreeGrafter"/>
</dbReference>
<dbReference type="InterPro" id="IPR011600">
    <property type="entry name" value="Pept_C14_caspase"/>
</dbReference>
<dbReference type="InterPro" id="IPR050452">
    <property type="entry name" value="Metacaspase"/>
</dbReference>
<dbReference type="EMBL" id="BLAY01000045">
    <property type="protein sequence ID" value="GET38463.1"/>
    <property type="molecule type" value="Genomic_DNA"/>
</dbReference>
<dbReference type="Pfam" id="PF14326">
    <property type="entry name" value="DUF4384"/>
    <property type="match status" value="1"/>
</dbReference>